<feature type="transmembrane region" description="Helical" evidence="1">
    <location>
        <begin position="420"/>
        <end position="437"/>
    </location>
</feature>
<organism evidence="2 3">
    <name type="scientific">Gemmata algarum</name>
    <dbReference type="NCBI Taxonomy" id="2975278"/>
    <lineage>
        <taxon>Bacteria</taxon>
        <taxon>Pseudomonadati</taxon>
        <taxon>Planctomycetota</taxon>
        <taxon>Planctomycetia</taxon>
        <taxon>Gemmatales</taxon>
        <taxon>Gemmataceae</taxon>
        <taxon>Gemmata</taxon>
    </lineage>
</organism>
<comment type="caution">
    <text evidence="2">The sequence shown here is derived from an EMBL/GenBank/DDBJ whole genome shotgun (WGS) entry which is preliminary data.</text>
</comment>
<feature type="transmembrane region" description="Helical" evidence="1">
    <location>
        <begin position="225"/>
        <end position="241"/>
    </location>
</feature>
<feature type="transmembrane region" description="Helical" evidence="1">
    <location>
        <begin position="63"/>
        <end position="82"/>
    </location>
</feature>
<feature type="transmembrane region" description="Helical" evidence="1">
    <location>
        <begin position="247"/>
        <end position="264"/>
    </location>
</feature>
<dbReference type="RefSeq" id="WP_320689527.1">
    <property type="nucleotide sequence ID" value="NZ_JAXBLV010000234.1"/>
</dbReference>
<feature type="transmembrane region" description="Helical" evidence="1">
    <location>
        <begin position="276"/>
        <end position="292"/>
    </location>
</feature>
<dbReference type="Proteomes" id="UP001272242">
    <property type="component" value="Unassembled WGS sequence"/>
</dbReference>
<keyword evidence="3" id="KW-1185">Reference proteome</keyword>
<name>A0ABU5F934_9BACT</name>
<feature type="transmembrane region" description="Helical" evidence="1">
    <location>
        <begin position="94"/>
        <end position="113"/>
    </location>
</feature>
<protein>
    <recommendedName>
        <fullName evidence="4">Glycosyltransferase RgtA/B/C/D-like domain-containing protein</fullName>
    </recommendedName>
</protein>
<feature type="transmembrane region" description="Helical" evidence="1">
    <location>
        <begin position="395"/>
        <end position="413"/>
    </location>
</feature>
<proteinExistence type="predicted"/>
<feature type="transmembrane region" description="Helical" evidence="1">
    <location>
        <begin position="196"/>
        <end position="218"/>
    </location>
</feature>
<sequence>MAMLLSVALFVGWTAVGLVALNAGRFRGPVRKLLIAPTVGFALFGIGALIGVRTGVPVGRSGAALGCAALALALVGLVRSGVTRARVAAHAKRFAPFAAVIAATFLLTGWPLLRYGFDWVANGNDDMANYCLGATGFRDHGFLHVPTPEELTGGQDGTQAAWFIYFDPETLTQNRCGSELTLALVSVWTGLTPQQAFMPVILALNAALVAATAALVLLGIRRRSAALAAAALLAVSSQTGYGVVQQLIGQSGGLALLCVSVALVSSPFRKLTRGLIARRAAVCGVVFGGLIVFYPEVVPFLVGACVLLGVRDIVRRRLDVRHLSHAAAAITVMAVLLPVYLVGAARFLLGQASHGAEAKAHTIEIFPYFMTPRGASLVVGLLPSYWDVPEPRQSASMAAGLVLLAGAALVALAQFRRGRPFAAVLLVMFALGAALYTQQAAFGLFKLAMFAQPFLWATVAAWAVTRRRRWALLGAAAVLAVVGGLNADTQYGYVRQSTGHDPRVDLPAVTQQRLLSRFHAEAGPRLASGEAARVLVASENNVLVKLLAAELRQVPNTQLAMAPFHRLLAPEEAARWNARPAHDRAGLRAQDAMSFDPGLPWVRDPDTGRPLHQLLGAPADWTHDSPERVLVVAGVGQLSVLNRQRYPESGPALLCAPLSEVRNFAVFRDATNARQNFLGMSTVDRVALFLLEADPEFGRRSMAGVGRHLVVDVLNPSPRVRVLVDLTTAYRAHPERGVPPVEVVGDRRVPVGAVGVGAMRLVSPPLSPQAVGNAHALVLDFNTEPVRSPNRLHGFEALWGRELPRDRRPLTASARNVSVVGEEEYAAFRPPAAVSRFPEDLAHEHLEFSGVYESGWAGKVFKFRLTQPEPEHEAVLRGDIPQTAGAAEFRTEVTVLVDGRPVETRTLGTGPFELRAPGGAHAGPRWVEYRFSHDQEMLPPDTRRLVAQVRSVGFEPRDERRSRPPERLAAFPADLGHPKLDQTGVFLDGWTAATCRARLHAAAGSDLVLRGRVPDFAGPGFTTEMTLLLDGREVARRELTAGDFEVRVPGAGGSAAGPRAVECRFSRPVALPAPDVRTAGVLLKSLGFEAAR</sequence>
<feature type="transmembrane region" description="Helical" evidence="1">
    <location>
        <begin position="6"/>
        <end position="26"/>
    </location>
</feature>
<keyword evidence="1" id="KW-0472">Membrane</keyword>
<reference evidence="3" key="1">
    <citation type="journal article" date="2023" name="Mar. Drugs">
        <title>Gemmata algarum, a Novel Planctomycete Isolated from an Algal Mat, Displays Antimicrobial Activity.</title>
        <authorList>
            <person name="Kumar G."/>
            <person name="Kallscheuer N."/>
            <person name="Kashif M."/>
            <person name="Ahamad S."/>
            <person name="Jagadeeshwari U."/>
            <person name="Pannikurungottu S."/>
            <person name="Haufschild T."/>
            <person name="Kabuu M."/>
            <person name="Sasikala C."/>
            <person name="Jogler C."/>
            <person name="Ramana C."/>
        </authorList>
    </citation>
    <scope>NUCLEOTIDE SEQUENCE [LARGE SCALE GENOMIC DNA]</scope>
    <source>
        <strain evidence="3">JC673</strain>
    </source>
</reference>
<feature type="transmembrane region" description="Helical" evidence="1">
    <location>
        <begin position="326"/>
        <end position="349"/>
    </location>
</feature>
<evidence type="ECO:0000313" key="2">
    <source>
        <dbReference type="EMBL" id="MDY3563307.1"/>
    </source>
</evidence>
<dbReference type="EMBL" id="JAXBLV010000234">
    <property type="protein sequence ID" value="MDY3563307.1"/>
    <property type="molecule type" value="Genomic_DNA"/>
</dbReference>
<feature type="transmembrane region" description="Helical" evidence="1">
    <location>
        <begin position="33"/>
        <end position="51"/>
    </location>
</feature>
<gene>
    <name evidence="2" type="ORF">R5W23_004807</name>
</gene>
<feature type="transmembrane region" description="Helical" evidence="1">
    <location>
        <begin position="443"/>
        <end position="463"/>
    </location>
</feature>
<accession>A0ABU5F934</accession>
<evidence type="ECO:0008006" key="4">
    <source>
        <dbReference type="Google" id="ProtNLM"/>
    </source>
</evidence>
<evidence type="ECO:0000256" key="1">
    <source>
        <dbReference type="SAM" id="Phobius"/>
    </source>
</evidence>
<feature type="transmembrane region" description="Helical" evidence="1">
    <location>
        <begin position="470"/>
        <end position="487"/>
    </location>
</feature>
<evidence type="ECO:0000313" key="3">
    <source>
        <dbReference type="Proteomes" id="UP001272242"/>
    </source>
</evidence>
<keyword evidence="1" id="KW-0812">Transmembrane</keyword>
<keyword evidence="1" id="KW-1133">Transmembrane helix</keyword>